<dbReference type="EMBL" id="VZRA01000005">
    <property type="protein sequence ID" value="KAB0668842.1"/>
    <property type="molecule type" value="Genomic_DNA"/>
</dbReference>
<accession>A0ABQ6TKZ8</accession>
<organism evidence="5 6">
    <name type="scientific">Oryzomonas sagensis</name>
    <dbReference type="NCBI Taxonomy" id="2603857"/>
    <lineage>
        <taxon>Bacteria</taxon>
        <taxon>Pseudomonadati</taxon>
        <taxon>Thermodesulfobacteriota</taxon>
        <taxon>Desulfuromonadia</taxon>
        <taxon>Geobacterales</taxon>
        <taxon>Geobacteraceae</taxon>
        <taxon>Oryzomonas</taxon>
    </lineage>
</organism>
<proteinExistence type="predicted"/>
<name>A0ABQ6TKZ8_9BACT</name>
<gene>
    <name evidence="5" type="ORF">F6V30_15160</name>
</gene>
<evidence type="ECO:0000313" key="5">
    <source>
        <dbReference type="EMBL" id="KAB0668842.1"/>
    </source>
</evidence>
<dbReference type="InterPro" id="IPR036890">
    <property type="entry name" value="HATPase_C_sf"/>
</dbReference>
<feature type="coiled-coil region" evidence="3">
    <location>
        <begin position="326"/>
        <end position="353"/>
    </location>
</feature>
<evidence type="ECO:0000313" key="6">
    <source>
        <dbReference type="Proteomes" id="UP000798046"/>
    </source>
</evidence>
<dbReference type="Gene3D" id="3.30.565.10">
    <property type="entry name" value="Histidine kinase-like ATPase, C-terminal domain"/>
    <property type="match status" value="1"/>
</dbReference>
<dbReference type="EC" id="2.7.13.3" evidence="2"/>
<dbReference type="SMART" id="SM00387">
    <property type="entry name" value="HATPase_c"/>
    <property type="match status" value="1"/>
</dbReference>
<dbReference type="InterPro" id="IPR001638">
    <property type="entry name" value="Solute-binding_3/MltF_N"/>
</dbReference>
<dbReference type="InterPro" id="IPR004358">
    <property type="entry name" value="Sig_transdc_His_kin-like_C"/>
</dbReference>
<dbReference type="PANTHER" id="PTHR43065:SF42">
    <property type="entry name" value="TWO-COMPONENT SENSOR PPRA"/>
    <property type="match status" value="1"/>
</dbReference>
<comment type="catalytic activity">
    <reaction evidence="1">
        <text>ATP + protein L-histidine = ADP + protein N-phospho-L-histidine.</text>
        <dbReference type="EC" id="2.7.13.3"/>
    </reaction>
</comment>
<dbReference type="PANTHER" id="PTHR43065">
    <property type="entry name" value="SENSOR HISTIDINE KINASE"/>
    <property type="match status" value="1"/>
</dbReference>
<dbReference type="RefSeq" id="WP_151157816.1">
    <property type="nucleotide sequence ID" value="NZ_VZRA01000005.1"/>
</dbReference>
<dbReference type="PRINTS" id="PR00344">
    <property type="entry name" value="BCTRLSENSOR"/>
</dbReference>
<dbReference type="CDD" id="cd13704">
    <property type="entry name" value="PBP2_HisK"/>
    <property type="match status" value="1"/>
</dbReference>
<dbReference type="Gene3D" id="1.10.287.130">
    <property type="match status" value="1"/>
</dbReference>
<comment type="caution">
    <text evidence="5">The sequence shown here is derived from an EMBL/GenBank/DDBJ whole genome shotgun (WGS) entry which is preliminary data.</text>
</comment>
<dbReference type="PROSITE" id="PS50109">
    <property type="entry name" value="HIS_KIN"/>
    <property type="match status" value="1"/>
</dbReference>
<dbReference type="SMART" id="SM00062">
    <property type="entry name" value="PBPb"/>
    <property type="match status" value="1"/>
</dbReference>
<protein>
    <recommendedName>
        <fullName evidence="2">histidine kinase</fullName>
        <ecNumber evidence="2">2.7.13.3</ecNumber>
    </recommendedName>
</protein>
<dbReference type="InterPro" id="IPR005467">
    <property type="entry name" value="His_kinase_dom"/>
</dbReference>
<dbReference type="SUPFAM" id="SSF55874">
    <property type="entry name" value="ATPase domain of HSP90 chaperone/DNA topoisomerase II/histidine kinase"/>
    <property type="match status" value="1"/>
</dbReference>
<sequence length="605" mass="67376">MHQALQLYVNSKVTQNLRQLFLGIKANLTIHRIPAIMVLCCWHVLCVFPAMAEPLTENRPIIVGGIISHPPFEFLDQEGKFTGYGVELTRAIAKTMGMNLQFTIEPFGSIRRSLYNGKIDVLMDIAYSESRAKYFDFSPHTIVVFSIFGRKGALPISPSETLKGKDIMALKGNVISDLAIEQGWNDSLTLFDTDEQILRLLDSGMHEYAILPKDVAAYLIKKLGLKNVVYIAETQNAFNYSFAVRKGNQELLQQFTQGLAILHKTGQYKKIHDKWLGDGLKPHREAWLQTIKIAGSLTALYLVILSVVFIWSRTLKSKVAQRTAALAQEVKERQRAEDELRRNQEQLIQTSKMAAIGTLVSGVAHEINNPNGLVLLNVTMLSEMNETIRHITEEWYKKNGDFAIGKWQYSQIRENLWYLPAETLEASKRIGRIVNDLKNFSRSTIPQQDEVVDLNSVAKTAIRLVDTSIKQATDSFVAHYAEDLPKIRGNSQRIEQVIVNLIMNACQALSSQDESIVLRTGYNESERVVELQVSDAGVGIAPEQLQYITDPFYTTKRELGGTGLGLSVSSTIAKEHGGVLTIDSTLGKGTTVTLVLPAAANGALA</sequence>
<feature type="domain" description="Histidine kinase" evidence="4">
    <location>
        <begin position="362"/>
        <end position="600"/>
    </location>
</feature>
<reference evidence="5 6" key="1">
    <citation type="journal article" date="2020" name="Microorganisms">
        <title>Description of Three Novel Members in the Family Geobacteraceae, Oryzomonas japonicum gen. nov., sp. nov., Oryzomonas sagensis sp. nov., and Oryzomonas ruber sp. nov.</title>
        <authorList>
            <person name="Xu Z."/>
            <person name="Masuda Y."/>
            <person name="Hayakawa C."/>
            <person name="Ushijima N."/>
            <person name="Kawano K."/>
            <person name="Shiratori Y."/>
            <person name="Senoo K."/>
            <person name="Itoh H."/>
        </authorList>
    </citation>
    <scope>NUCLEOTIDE SEQUENCE [LARGE SCALE GENOMIC DNA]</scope>
    <source>
        <strain evidence="5 6">Red100</strain>
    </source>
</reference>
<dbReference type="Pfam" id="PF02518">
    <property type="entry name" value="HATPase_c"/>
    <property type="match status" value="1"/>
</dbReference>
<evidence type="ECO:0000256" key="2">
    <source>
        <dbReference type="ARBA" id="ARBA00012438"/>
    </source>
</evidence>
<dbReference type="Proteomes" id="UP000798046">
    <property type="component" value="Unassembled WGS sequence"/>
</dbReference>
<dbReference type="InterPro" id="IPR003594">
    <property type="entry name" value="HATPase_dom"/>
</dbReference>
<dbReference type="SUPFAM" id="SSF53850">
    <property type="entry name" value="Periplasmic binding protein-like II"/>
    <property type="match status" value="1"/>
</dbReference>
<evidence type="ECO:0000259" key="4">
    <source>
        <dbReference type="PROSITE" id="PS50109"/>
    </source>
</evidence>
<keyword evidence="3" id="KW-0175">Coiled coil</keyword>
<dbReference type="Pfam" id="PF00497">
    <property type="entry name" value="SBP_bac_3"/>
    <property type="match status" value="1"/>
</dbReference>
<evidence type="ECO:0000256" key="3">
    <source>
        <dbReference type="SAM" id="Coils"/>
    </source>
</evidence>
<keyword evidence="6" id="KW-1185">Reference proteome</keyword>
<dbReference type="Gene3D" id="3.40.190.10">
    <property type="entry name" value="Periplasmic binding protein-like II"/>
    <property type="match status" value="2"/>
</dbReference>
<evidence type="ECO:0000256" key="1">
    <source>
        <dbReference type="ARBA" id="ARBA00000085"/>
    </source>
</evidence>